<keyword evidence="10" id="KW-1185">Reference proteome</keyword>
<dbReference type="InterPro" id="IPR011008">
    <property type="entry name" value="Dimeric_a/b-barrel"/>
</dbReference>
<name>A0A9P7K3B1_9AGAR</name>
<evidence type="ECO:0000256" key="4">
    <source>
        <dbReference type="ARBA" id="ARBA00022723"/>
    </source>
</evidence>
<accession>A0A9P7K3B1</accession>
<proteinExistence type="inferred from homology"/>
<dbReference type="PROSITE" id="PS51404">
    <property type="entry name" value="DYP_PEROXIDASE"/>
    <property type="match status" value="1"/>
</dbReference>
<evidence type="ECO:0000256" key="5">
    <source>
        <dbReference type="ARBA" id="ARBA00023002"/>
    </source>
</evidence>
<dbReference type="GO" id="GO:0004601">
    <property type="term" value="F:peroxidase activity"/>
    <property type="evidence" value="ECO:0007669"/>
    <property type="project" value="UniProtKB-KW"/>
</dbReference>
<organism evidence="9 10">
    <name type="scientific">Sphagnurus paluster</name>
    <dbReference type="NCBI Taxonomy" id="117069"/>
    <lineage>
        <taxon>Eukaryota</taxon>
        <taxon>Fungi</taxon>
        <taxon>Dikarya</taxon>
        <taxon>Basidiomycota</taxon>
        <taxon>Agaricomycotina</taxon>
        <taxon>Agaricomycetes</taxon>
        <taxon>Agaricomycetidae</taxon>
        <taxon>Agaricales</taxon>
        <taxon>Tricholomatineae</taxon>
        <taxon>Lyophyllaceae</taxon>
        <taxon>Sphagnurus</taxon>
    </lineage>
</organism>
<keyword evidence="2" id="KW-0575">Peroxidase</keyword>
<keyword evidence="4" id="KW-0479">Metal-binding</keyword>
<reference evidence="9" key="2">
    <citation type="submission" date="2021-10" db="EMBL/GenBank/DDBJ databases">
        <title>Phylogenomics reveals ancestral predisposition of the termite-cultivated fungus Termitomyces towards a domesticated lifestyle.</title>
        <authorList>
            <person name="Auxier B."/>
            <person name="Grum-Grzhimaylo A."/>
            <person name="Cardenas M.E."/>
            <person name="Lodge J.D."/>
            <person name="Laessoe T."/>
            <person name="Pedersen O."/>
            <person name="Smith M.E."/>
            <person name="Kuyper T.W."/>
            <person name="Franco-Molano E.A."/>
            <person name="Baroni T.J."/>
            <person name="Aanen D.K."/>
        </authorList>
    </citation>
    <scope>NUCLEOTIDE SEQUENCE</scope>
    <source>
        <strain evidence="9">D49</strain>
    </source>
</reference>
<dbReference type="SUPFAM" id="SSF54909">
    <property type="entry name" value="Dimeric alpha+beta barrel"/>
    <property type="match status" value="1"/>
</dbReference>
<evidence type="ECO:0000256" key="1">
    <source>
        <dbReference type="ARBA" id="ARBA00001970"/>
    </source>
</evidence>
<dbReference type="Proteomes" id="UP000717328">
    <property type="component" value="Unassembled WGS sequence"/>
</dbReference>
<evidence type="ECO:0000313" key="9">
    <source>
        <dbReference type="EMBL" id="KAG5634740.1"/>
    </source>
</evidence>
<protein>
    <recommendedName>
        <fullName evidence="8">DyP dimeric alpha+beta barrel domain-containing protein</fullName>
    </recommendedName>
</protein>
<dbReference type="InterPro" id="IPR049509">
    <property type="entry name" value="DyP_N"/>
</dbReference>
<evidence type="ECO:0000313" key="10">
    <source>
        <dbReference type="Proteomes" id="UP000717328"/>
    </source>
</evidence>
<dbReference type="PANTHER" id="PTHR30521">
    <property type="entry name" value="DEFERROCHELATASE/PEROXIDASE"/>
    <property type="match status" value="1"/>
</dbReference>
<keyword evidence="6" id="KW-0408">Iron</keyword>
<evidence type="ECO:0000256" key="6">
    <source>
        <dbReference type="ARBA" id="ARBA00023004"/>
    </source>
</evidence>
<comment type="similarity">
    <text evidence="7">Belongs to the DyP-type peroxidase family.</text>
</comment>
<evidence type="ECO:0000256" key="3">
    <source>
        <dbReference type="ARBA" id="ARBA00022617"/>
    </source>
</evidence>
<comment type="cofactor">
    <cofactor evidence="1">
        <name>heme b</name>
        <dbReference type="ChEBI" id="CHEBI:60344"/>
    </cofactor>
</comment>
<reference evidence="9" key="1">
    <citation type="submission" date="2021-02" db="EMBL/GenBank/DDBJ databases">
        <authorList>
            <person name="Nieuwenhuis M."/>
            <person name="Van De Peppel L.J.J."/>
        </authorList>
    </citation>
    <scope>NUCLEOTIDE SEQUENCE</scope>
    <source>
        <strain evidence="9">D49</strain>
    </source>
</reference>
<dbReference type="PANTHER" id="PTHR30521:SF4">
    <property type="entry name" value="DEFERROCHELATASE"/>
    <property type="match status" value="1"/>
</dbReference>
<dbReference type="AlphaFoldDB" id="A0A9P7K3B1"/>
<evidence type="ECO:0000256" key="2">
    <source>
        <dbReference type="ARBA" id="ARBA00022559"/>
    </source>
</evidence>
<dbReference type="OrthoDB" id="3207336at2759"/>
<sequence>MSSYSNLSKRSIVPLHSSVQQIQRCRAPQNPGIPQLPDLSDIQGDIFYVFPKVAEQFMFFSIKDVSAFKKNLGSFTPTSSINVSEILEKINQAKETARNNRTPLCQVDTSLSQIAFSRAGLNFLGVKELTKDTNFDKGPMKLDRQSLGDNASWEKVFEDGSSHGVFTIAANSTLNCQKKALEIENAFKSSIIILHRENGQVLPNHVEHFGFRDGISQPAIKGLAAPHPGQTVVDPGIIIMGCTGDPIAGRPAWTKYGSMMVFRKLAQDVPGFNNYLASHSEDWRKILPQANLTTPAEGSAWFGARCFGRWKSGAPIQLAPYRDDPALGEDNERNNNFDYTVPRLSEPNEYFCPFNAHIRKTAPRNLLNYRPNKQELADSSIVRAGIPYGPQLTPTCPQNAERGLLFVCYQSSIKGGFLLQTQWALDSSFPVVGTSIKDHGQDPILGVAPAAPGFKPQSFVTSKGGEYFFVPAISTIKKWASATGC</sequence>
<feature type="domain" description="DyP dimeric alpha+beta barrel" evidence="8">
    <location>
        <begin position="41"/>
        <end position="201"/>
    </location>
</feature>
<keyword evidence="5" id="KW-0560">Oxidoreductase</keyword>
<dbReference type="EMBL" id="JABCKI010006291">
    <property type="protein sequence ID" value="KAG5634740.1"/>
    <property type="molecule type" value="Genomic_DNA"/>
</dbReference>
<dbReference type="InterPro" id="IPR006314">
    <property type="entry name" value="Dyp_peroxidase"/>
</dbReference>
<dbReference type="GO" id="GO:0046872">
    <property type="term" value="F:metal ion binding"/>
    <property type="evidence" value="ECO:0007669"/>
    <property type="project" value="UniProtKB-KW"/>
</dbReference>
<dbReference type="Pfam" id="PF21105">
    <property type="entry name" value="DyP_N"/>
    <property type="match status" value="1"/>
</dbReference>
<evidence type="ECO:0000259" key="8">
    <source>
        <dbReference type="Pfam" id="PF21105"/>
    </source>
</evidence>
<gene>
    <name evidence="9" type="ORF">H0H81_000944</name>
</gene>
<dbReference type="GO" id="GO:0020037">
    <property type="term" value="F:heme binding"/>
    <property type="evidence" value="ECO:0007669"/>
    <property type="project" value="InterPro"/>
</dbReference>
<comment type="caution">
    <text evidence="9">The sequence shown here is derived from an EMBL/GenBank/DDBJ whole genome shotgun (WGS) entry which is preliminary data.</text>
</comment>
<evidence type="ECO:0000256" key="7">
    <source>
        <dbReference type="ARBA" id="ARBA00025737"/>
    </source>
</evidence>
<dbReference type="GO" id="GO:0005829">
    <property type="term" value="C:cytosol"/>
    <property type="evidence" value="ECO:0007669"/>
    <property type="project" value="TreeGrafter"/>
</dbReference>
<keyword evidence="3" id="KW-0349">Heme</keyword>
<dbReference type="NCBIfam" id="TIGR01413">
    <property type="entry name" value="Dyp_perox_fam"/>
    <property type="match status" value="1"/>
</dbReference>